<sequence>MDNIQSVYDSDEERNHITHTGAPTGDSQPQAGTPMVSSLKDRLAQAPHHPADLLPATATASHLHTSHTNLPTSLPPLIPNTMPTQVTRDIPQPAIFPSFPQVTHLAYPFIIYHKLFQPLPAYLPYPFLTPRLFPDLSLTPCRYSQATNGGWNNNAGPEWMNNFGRKYAWQNSGTG</sequence>
<reference evidence="1 2" key="2">
    <citation type="journal article" date="2022" name="Mol. Ecol. Resour.">
        <title>The genomes of chicory, endive, great burdock and yacon provide insights into Asteraceae paleo-polyploidization history and plant inulin production.</title>
        <authorList>
            <person name="Fan W."/>
            <person name="Wang S."/>
            <person name="Wang H."/>
            <person name="Wang A."/>
            <person name="Jiang F."/>
            <person name="Liu H."/>
            <person name="Zhao H."/>
            <person name="Xu D."/>
            <person name="Zhang Y."/>
        </authorList>
    </citation>
    <scope>NUCLEOTIDE SEQUENCE [LARGE SCALE GENOMIC DNA]</scope>
    <source>
        <strain evidence="2">cv. Yunnan</strain>
        <tissue evidence="1">Leaves</tissue>
    </source>
</reference>
<proteinExistence type="predicted"/>
<protein>
    <submittedName>
        <fullName evidence="1">Uncharacterized protein</fullName>
    </submittedName>
</protein>
<accession>A0ACB9EC40</accession>
<reference evidence="2" key="1">
    <citation type="journal article" date="2022" name="Mol. Ecol. Resour.">
        <title>The genomes of chicory, endive, great burdock and yacon provide insights into Asteraceae palaeo-polyploidization history and plant inulin production.</title>
        <authorList>
            <person name="Fan W."/>
            <person name="Wang S."/>
            <person name="Wang H."/>
            <person name="Wang A."/>
            <person name="Jiang F."/>
            <person name="Liu H."/>
            <person name="Zhao H."/>
            <person name="Xu D."/>
            <person name="Zhang Y."/>
        </authorList>
    </citation>
    <scope>NUCLEOTIDE SEQUENCE [LARGE SCALE GENOMIC DNA]</scope>
    <source>
        <strain evidence="2">cv. Yunnan</strain>
    </source>
</reference>
<dbReference type="Proteomes" id="UP001056120">
    <property type="component" value="Linkage Group LG18"/>
</dbReference>
<dbReference type="EMBL" id="CM042035">
    <property type="protein sequence ID" value="KAI3756291.1"/>
    <property type="molecule type" value="Genomic_DNA"/>
</dbReference>
<keyword evidence="2" id="KW-1185">Reference proteome</keyword>
<comment type="caution">
    <text evidence="1">The sequence shown here is derived from an EMBL/GenBank/DDBJ whole genome shotgun (WGS) entry which is preliminary data.</text>
</comment>
<name>A0ACB9EC40_9ASTR</name>
<evidence type="ECO:0000313" key="1">
    <source>
        <dbReference type="EMBL" id="KAI3756291.1"/>
    </source>
</evidence>
<gene>
    <name evidence="1" type="ORF">L1987_56111</name>
</gene>
<evidence type="ECO:0000313" key="2">
    <source>
        <dbReference type="Proteomes" id="UP001056120"/>
    </source>
</evidence>
<organism evidence="1 2">
    <name type="scientific">Smallanthus sonchifolius</name>
    <dbReference type="NCBI Taxonomy" id="185202"/>
    <lineage>
        <taxon>Eukaryota</taxon>
        <taxon>Viridiplantae</taxon>
        <taxon>Streptophyta</taxon>
        <taxon>Embryophyta</taxon>
        <taxon>Tracheophyta</taxon>
        <taxon>Spermatophyta</taxon>
        <taxon>Magnoliopsida</taxon>
        <taxon>eudicotyledons</taxon>
        <taxon>Gunneridae</taxon>
        <taxon>Pentapetalae</taxon>
        <taxon>asterids</taxon>
        <taxon>campanulids</taxon>
        <taxon>Asterales</taxon>
        <taxon>Asteraceae</taxon>
        <taxon>Asteroideae</taxon>
        <taxon>Heliantheae alliance</taxon>
        <taxon>Millerieae</taxon>
        <taxon>Smallanthus</taxon>
    </lineage>
</organism>